<evidence type="ECO:0000256" key="2">
    <source>
        <dbReference type="ARBA" id="ARBA00022553"/>
    </source>
</evidence>
<dbReference type="InterPro" id="IPR042099">
    <property type="entry name" value="ANL_N_sf"/>
</dbReference>
<dbReference type="GO" id="GO:0043041">
    <property type="term" value="P:amino acid activation for nonribosomal peptide biosynthetic process"/>
    <property type="evidence" value="ECO:0007669"/>
    <property type="project" value="TreeGrafter"/>
</dbReference>
<dbReference type="PROSITE" id="PS00455">
    <property type="entry name" value="AMP_BINDING"/>
    <property type="match status" value="1"/>
</dbReference>
<dbReference type="PANTHER" id="PTHR45527:SF11">
    <property type="entry name" value="NONRIBOSOMAL PEPTIDE SYNTHETASE 5"/>
    <property type="match status" value="1"/>
</dbReference>
<dbReference type="SUPFAM" id="SSF56801">
    <property type="entry name" value="Acetyl-CoA synthetase-like"/>
    <property type="match status" value="1"/>
</dbReference>
<accession>A0A6A4ZAB6</accession>
<gene>
    <name evidence="6" type="ORF">As57867_006449</name>
</gene>
<feature type="non-terminal residue" evidence="6">
    <location>
        <position position="271"/>
    </location>
</feature>
<dbReference type="PRINTS" id="PR00154">
    <property type="entry name" value="AMPBINDING"/>
</dbReference>
<keyword evidence="1" id="KW-0596">Phosphopantetheine</keyword>
<dbReference type="GO" id="GO:0016874">
    <property type="term" value="F:ligase activity"/>
    <property type="evidence" value="ECO:0007669"/>
    <property type="project" value="UniProtKB-KW"/>
</dbReference>
<dbReference type="GO" id="GO:0044550">
    <property type="term" value="P:secondary metabolite biosynthetic process"/>
    <property type="evidence" value="ECO:0007669"/>
    <property type="project" value="TreeGrafter"/>
</dbReference>
<feature type="domain" description="AMP-dependent synthetase/ligase" evidence="5">
    <location>
        <begin position="6"/>
        <end position="206"/>
    </location>
</feature>
<proteinExistence type="inferred from homology"/>
<dbReference type="GO" id="GO:0005737">
    <property type="term" value="C:cytoplasm"/>
    <property type="evidence" value="ECO:0007669"/>
    <property type="project" value="TreeGrafter"/>
</dbReference>
<keyword evidence="2" id="KW-0597">Phosphoprotein</keyword>
<dbReference type="InterPro" id="IPR000873">
    <property type="entry name" value="AMP-dep_synth/lig_dom"/>
</dbReference>
<dbReference type="OrthoDB" id="78597at2759"/>
<protein>
    <recommendedName>
        <fullName evidence="5">AMP-dependent synthetase/ligase domain-containing protein</fullName>
    </recommendedName>
</protein>
<organism evidence="6">
    <name type="scientific">Aphanomyces stellatus</name>
    <dbReference type="NCBI Taxonomy" id="120398"/>
    <lineage>
        <taxon>Eukaryota</taxon>
        <taxon>Sar</taxon>
        <taxon>Stramenopiles</taxon>
        <taxon>Oomycota</taxon>
        <taxon>Saprolegniomycetes</taxon>
        <taxon>Saprolegniales</taxon>
        <taxon>Verrucalvaceae</taxon>
        <taxon>Aphanomyces</taxon>
    </lineage>
</organism>
<evidence type="ECO:0000313" key="6">
    <source>
        <dbReference type="EMBL" id="KAF0708039.1"/>
    </source>
</evidence>
<dbReference type="InterPro" id="IPR020459">
    <property type="entry name" value="AMP-binding"/>
</dbReference>
<comment type="caution">
    <text evidence="6">The sequence shown here is derived from an EMBL/GenBank/DDBJ whole genome shotgun (WGS) entry which is preliminary data.</text>
</comment>
<feature type="non-terminal residue" evidence="6">
    <location>
        <position position="1"/>
    </location>
</feature>
<dbReference type="Pfam" id="PF00501">
    <property type="entry name" value="AMP-binding"/>
    <property type="match status" value="1"/>
</dbReference>
<evidence type="ECO:0000259" key="5">
    <source>
        <dbReference type="Pfam" id="PF00501"/>
    </source>
</evidence>
<evidence type="ECO:0000256" key="4">
    <source>
        <dbReference type="ARBA" id="ARBA00029454"/>
    </source>
</evidence>
<name>A0A6A4ZAB6_9STRA</name>
<evidence type="ECO:0000256" key="1">
    <source>
        <dbReference type="ARBA" id="ARBA00022450"/>
    </source>
</evidence>
<reference evidence="6" key="1">
    <citation type="submission" date="2019-06" db="EMBL/GenBank/DDBJ databases">
        <title>Genomics analysis of Aphanomyces spp. identifies a new class of oomycete effector associated with host adaptation.</title>
        <authorList>
            <person name="Gaulin E."/>
        </authorList>
    </citation>
    <scope>NUCLEOTIDE SEQUENCE</scope>
    <source>
        <strain evidence="6">CBS 578.67</strain>
    </source>
</reference>
<dbReference type="EMBL" id="VJMH01002649">
    <property type="protein sequence ID" value="KAF0708039.1"/>
    <property type="molecule type" value="Genomic_DNA"/>
</dbReference>
<dbReference type="InterPro" id="IPR020845">
    <property type="entry name" value="AMP-binding_CS"/>
</dbReference>
<dbReference type="AlphaFoldDB" id="A0A6A4ZAB6"/>
<dbReference type="PANTHER" id="PTHR45527">
    <property type="entry name" value="NONRIBOSOMAL PEPTIDE SYNTHETASE"/>
    <property type="match status" value="1"/>
</dbReference>
<keyword evidence="3" id="KW-0436">Ligase</keyword>
<evidence type="ECO:0000256" key="3">
    <source>
        <dbReference type="ARBA" id="ARBA00022598"/>
    </source>
</evidence>
<dbReference type="GO" id="GO:0031177">
    <property type="term" value="F:phosphopantetheine binding"/>
    <property type="evidence" value="ECO:0007669"/>
    <property type="project" value="TreeGrafter"/>
</dbReference>
<sequence>EFVPHTEHIASSDDEAFVVYTSGSTGKPKGVPVLHRSAVNTVTYGLLDFAIVKGSRVAQFMAIGFDMCQWEIWTTLSLGATLVLRGTDVFKVLSSVDVLNTTPTGLALIGHPEQYPQLKFVQVAGEILQSSLKDLWSGNVCLSNAYGPSEGSMFTHIEVMKKHHAVTIGGPIANVNSFVLDHKQQIVPVGVVGELYLGGICVSPGYINLLDQTADRFLKNTVSNNNNTIFRTGDIARLLLNGKFEILGRLDSQVKLKGYRIELDEVAEAML</sequence>
<dbReference type="Gene3D" id="3.40.50.12780">
    <property type="entry name" value="N-terminal domain of ligase-like"/>
    <property type="match status" value="1"/>
</dbReference>
<comment type="similarity">
    <text evidence="4">Belongs to the NRP synthetase family.</text>
</comment>